<protein>
    <recommendedName>
        <fullName evidence="2">Transcobalamin-like C-terminal domain-containing protein</fullName>
    </recommendedName>
</protein>
<comment type="caution">
    <text evidence="3">The sequence shown here is derived from an EMBL/GenBank/DDBJ whole genome shotgun (WGS) entry which is preliminary data.</text>
</comment>
<sequence length="139" mass="15894">MKTARYSLVIVCLMCIIGVHSTAADHIRPIRTFTMTVTNSLKTPMFNNSITLPIRWIRSRLIDYMETAGDIDQSKFKFTVTYFAKLGYFVNAFNDVYSVWNASEKNYWRISNQNGSLNVGVSTYEPQKGDRVVFELVSG</sequence>
<dbReference type="InterPro" id="IPR027954">
    <property type="entry name" value="Transcobalamin-like_C"/>
</dbReference>
<dbReference type="Proteomes" id="UP000828390">
    <property type="component" value="Unassembled WGS sequence"/>
</dbReference>
<gene>
    <name evidence="3" type="ORF">DPMN_089122</name>
</gene>
<dbReference type="Pfam" id="PF14478">
    <property type="entry name" value="DUF4430"/>
    <property type="match status" value="1"/>
</dbReference>
<feature type="domain" description="Transcobalamin-like C-terminal" evidence="2">
    <location>
        <begin position="61"/>
        <end position="136"/>
    </location>
</feature>
<dbReference type="EMBL" id="JAIWYP010000003">
    <property type="protein sequence ID" value="KAH3846815.1"/>
    <property type="molecule type" value="Genomic_DNA"/>
</dbReference>
<name>A0A9D4KVD0_DREPO</name>
<feature type="chain" id="PRO_5038658385" description="Transcobalamin-like C-terminal domain-containing protein" evidence="1">
    <location>
        <begin position="25"/>
        <end position="139"/>
    </location>
</feature>
<keyword evidence="4" id="KW-1185">Reference proteome</keyword>
<accession>A0A9D4KVD0</accession>
<dbReference type="OrthoDB" id="6084164at2759"/>
<evidence type="ECO:0000313" key="3">
    <source>
        <dbReference type="EMBL" id="KAH3846815.1"/>
    </source>
</evidence>
<organism evidence="3 4">
    <name type="scientific">Dreissena polymorpha</name>
    <name type="common">Zebra mussel</name>
    <name type="synonym">Mytilus polymorpha</name>
    <dbReference type="NCBI Taxonomy" id="45954"/>
    <lineage>
        <taxon>Eukaryota</taxon>
        <taxon>Metazoa</taxon>
        <taxon>Spiralia</taxon>
        <taxon>Lophotrochozoa</taxon>
        <taxon>Mollusca</taxon>
        <taxon>Bivalvia</taxon>
        <taxon>Autobranchia</taxon>
        <taxon>Heteroconchia</taxon>
        <taxon>Euheterodonta</taxon>
        <taxon>Imparidentia</taxon>
        <taxon>Neoheterodontei</taxon>
        <taxon>Myida</taxon>
        <taxon>Dreissenoidea</taxon>
        <taxon>Dreissenidae</taxon>
        <taxon>Dreissena</taxon>
    </lineage>
</organism>
<reference evidence="3" key="2">
    <citation type="submission" date="2020-11" db="EMBL/GenBank/DDBJ databases">
        <authorList>
            <person name="McCartney M.A."/>
            <person name="Auch B."/>
            <person name="Kono T."/>
            <person name="Mallez S."/>
            <person name="Becker A."/>
            <person name="Gohl D.M."/>
            <person name="Silverstein K.A.T."/>
            <person name="Koren S."/>
            <person name="Bechman K.B."/>
            <person name="Herman A."/>
            <person name="Abrahante J.E."/>
            <person name="Garbe J."/>
        </authorList>
    </citation>
    <scope>NUCLEOTIDE SEQUENCE</scope>
    <source>
        <strain evidence="3">Duluth1</strain>
        <tissue evidence="3">Whole animal</tissue>
    </source>
</reference>
<feature type="signal peptide" evidence="1">
    <location>
        <begin position="1"/>
        <end position="24"/>
    </location>
</feature>
<evidence type="ECO:0000256" key="1">
    <source>
        <dbReference type="SAM" id="SignalP"/>
    </source>
</evidence>
<dbReference type="Gene3D" id="2.170.130.30">
    <property type="match status" value="1"/>
</dbReference>
<keyword evidence="1" id="KW-0732">Signal</keyword>
<evidence type="ECO:0000259" key="2">
    <source>
        <dbReference type="Pfam" id="PF14478"/>
    </source>
</evidence>
<proteinExistence type="predicted"/>
<dbReference type="AlphaFoldDB" id="A0A9D4KVD0"/>
<evidence type="ECO:0000313" key="4">
    <source>
        <dbReference type="Proteomes" id="UP000828390"/>
    </source>
</evidence>
<reference evidence="3" key="1">
    <citation type="journal article" date="2019" name="bioRxiv">
        <title>The Genome of the Zebra Mussel, Dreissena polymorpha: A Resource for Invasive Species Research.</title>
        <authorList>
            <person name="McCartney M.A."/>
            <person name="Auch B."/>
            <person name="Kono T."/>
            <person name="Mallez S."/>
            <person name="Zhang Y."/>
            <person name="Obille A."/>
            <person name="Becker A."/>
            <person name="Abrahante J.E."/>
            <person name="Garbe J."/>
            <person name="Badalamenti J.P."/>
            <person name="Herman A."/>
            <person name="Mangelson H."/>
            <person name="Liachko I."/>
            <person name="Sullivan S."/>
            <person name="Sone E.D."/>
            <person name="Koren S."/>
            <person name="Silverstein K.A.T."/>
            <person name="Beckman K.B."/>
            <person name="Gohl D.M."/>
        </authorList>
    </citation>
    <scope>NUCLEOTIDE SEQUENCE</scope>
    <source>
        <strain evidence="3">Duluth1</strain>
        <tissue evidence="3">Whole animal</tissue>
    </source>
</reference>